<organism evidence="3 4">
    <name type="scientific">Actinoplanes siamensis</name>
    <dbReference type="NCBI Taxonomy" id="1223317"/>
    <lineage>
        <taxon>Bacteria</taxon>
        <taxon>Bacillati</taxon>
        <taxon>Actinomycetota</taxon>
        <taxon>Actinomycetes</taxon>
        <taxon>Micromonosporales</taxon>
        <taxon>Micromonosporaceae</taxon>
        <taxon>Actinoplanes</taxon>
    </lineage>
</organism>
<feature type="signal peptide" evidence="2">
    <location>
        <begin position="1"/>
        <end position="20"/>
    </location>
</feature>
<keyword evidence="4" id="KW-1185">Reference proteome</keyword>
<dbReference type="Pfam" id="PF08310">
    <property type="entry name" value="LGFP"/>
    <property type="match status" value="1"/>
</dbReference>
<feature type="region of interest" description="Disordered" evidence="1">
    <location>
        <begin position="155"/>
        <end position="201"/>
    </location>
</feature>
<dbReference type="AlphaFoldDB" id="A0A919N9D1"/>
<name>A0A919N9D1_9ACTN</name>
<proteinExistence type="predicted"/>
<dbReference type="EMBL" id="BOMW01000037">
    <property type="protein sequence ID" value="GIF06650.1"/>
    <property type="molecule type" value="Genomic_DNA"/>
</dbReference>
<keyword evidence="2" id="KW-0732">Signal</keyword>
<evidence type="ECO:0008006" key="5">
    <source>
        <dbReference type="Google" id="ProtNLM"/>
    </source>
</evidence>
<dbReference type="Proteomes" id="UP000629619">
    <property type="component" value="Unassembled WGS sequence"/>
</dbReference>
<dbReference type="InterPro" id="IPR013207">
    <property type="entry name" value="LGFP"/>
</dbReference>
<gene>
    <name evidence="3" type="ORF">Asi03nite_41880</name>
</gene>
<feature type="chain" id="PRO_5039234551" description="LGFP repeat-containing protein" evidence="2">
    <location>
        <begin position="21"/>
        <end position="201"/>
    </location>
</feature>
<sequence>MKLRALTAITLALAAATVCAVPAAQAEERDSSDKIANFCRIRVHGGILAKYMMFGSDKGRLGCPLGIERVAAGGGRMQQFDGGTIYWLRATGAFLVTGVIRDRWQQHGGEGGCLGYPVGEQYAGEHGPIQRFQYGWVGADSASCRSRLGPACEAGTPGCQPRLSATRKAGKPGAAASMSARGESASSPSRNASVVQAHLRG</sequence>
<evidence type="ECO:0000313" key="3">
    <source>
        <dbReference type="EMBL" id="GIF06650.1"/>
    </source>
</evidence>
<evidence type="ECO:0000256" key="1">
    <source>
        <dbReference type="SAM" id="MobiDB-lite"/>
    </source>
</evidence>
<feature type="compositionally biased region" description="Polar residues" evidence="1">
    <location>
        <begin position="184"/>
        <end position="194"/>
    </location>
</feature>
<comment type="caution">
    <text evidence="3">The sequence shown here is derived from an EMBL/GenBank/DDBJ whole genome shotgun (WGS) entry which is preliminary data.</text>
</comment>
<accession>A0A919N9D1</accession>
<protein>
    <recommendedName>
        <fullName evidence="5">LGFP repeat-containing protein</fullName>
    </recommendedName>
</protein>
<evidence type="ECO:0000313" key="4">
    <source>
        <dbReference type="Proteomes" id="UP000629619"/>
    </source>
</evidence>
<reference evidence="3" key="1">
    <citation type="submission" date="2021-01" db="EMBL/GenBank/DDBJ databases">
        <title>Whole genome shotgun sequence of Actinoplanes siamensis NBRC 109076.</title>
        <authorList>
            <person name="Komaki H."/>
            <person name="Tamura T."/>
        </authorList>
    </citation>
    <scope>NUCLEOTIDE SEQUENCE</scope>
    <source>
        <strain evidence="3">NBRC 109076</strain>
    </source>
</reference>
<evidence type="ECO:0000256" key="2">
    <source>
        <dbReference type="SAM" id="SignalP"/>
    </source>
</evidence>